<evidence type="ECO:0000313" key="9">
    <source>
        <dbReference type="EMBL" id="QQO08135.1"/>
    </source>
</evidence>
<comment type="similarity">
    <text evidence="7">Belongs to the binding-protein-dependent transport system permease family.</text>
</comment>
<evidence type="ECO:0000256" key="6">
    <source>
        <dbReference type="ARBA" id="ARBA00023136"/>
    </source>
</evidence>
<keyword evidence="6 7" id="KW-0472">Membrane</keyword>
<reference evidence="9" key="1">
    <citation type="submission" date="2021-01" db="EMBL/GenBank/DDBJ databases">
        <title>Description of Breznakiella homolactica.</title>
        <authorList>
            <person name="Song Y."/>
            <person name="Brune A."/>
        </authorList>
    </citation>
    <scope>NUCLEOTIDE SEQUENCE</scope>
    <source>
        <strain evidence="9">RmG30</strain>
    </source>
</reference>
<name>A0A7T8B9N4_9SPIR</name>
<dbReference type="AlphaFoldDB" id="A0A7T8B9N4"/>
<dbReference type="Pfam" id="PF00528">
    <property type="entry name" value="BPD_transp_1"/>
    <property type="match status" value="1"/>
</dbReference>
<gene>
    <name evidence="9" type="ORF">JFL75_14455</name>
</gene>
<protein>
    <submittedName>
        <fullName evidence="9">Sugar ABC transporter permease</fullName>
    </submittedName>
</protein>
<feature type="transmembrane region" description="Helical" evidence="7">
    <location>
        <begin position="208"/>
        <end position="227"/>
    </location>
</feature>
<evidence type="ECO:0000256" key="3">
    <source>
        <dbReference type="ARBA" id="ARBA00022475"/>
    </source>
</evidence>
<keyword evidence="3" id="KW-1003">Cell membrane</keyword>
<evidence type="ECO:0000256" key="5">
    <source>
        <dbReference type="ARBA" id="ARBA00022989"/>
    </source>
</evidence>
<proteinExistence type="inferred from homology"/>
<dbReference type="PANTHER" id="PTHR43227:SF11">
    <property type="entry name" value="BLL4140 PROTEIN"/>
    <property type="match status" value="1"/>
</dbReference>
<dbReference type="Gene3D" id="1.10.3720.10">
    <property type="entry name" value="MetI-like"/>
    <property type="match status" value="1"/>
</dbReference>
<dbReference type="RefSeq" id="WP_215625441.1">
    <property type="nucleotide sequence ID" value="NZ_CP067089.2"/>
</dbReference>
<evidence type="ECO:0000256" key="7">
    <source>
        <dbReference type="RuleBase" id="RU363032"/>
    </source>
</evidence>
<organism evidence="9 10">
    <name type="scientific">Breznakiella homolactica</name>
    <dbReference type="NCBI Taxonomy" id="2798577"/>
    <lineage>
        <taxon>Bacteria</taxon>
        <taxon>Pseudomonadati</taxon>
        <taxon>Spirochaetota</taxon>
        <taxon>Spirochaetia</taxon>
        <taxon>Spirochaetales</taxon>
        <taxon>Breznakiellaceae</taxon>
        <taxon>Breznakiella</taxon>
    </lineage>
</organism>
<dbReference type="InterPro" id="IPR000515">
    <property type="entry name" value="MetI-like"/>
</dbReference>
<keyword evidence="2 7" id="KW-0813">Transport</keyword>
<dbReference type="EMBL" id="CP067089">
    <property type="protein sequence ID" value="QQO08135.1"/>
    <property type="molecule type" value="Genomic_DNA"/>
</dbReference>
<keyword evidence="10" id="KW-1185">Reference proteome</keyword>
<evidence type="ECO:0000256" key="2">
    <source>
        <dbReference type="ARBA" id="ARBA00022448"/>
    </source>
</evidence>
<dbReference type="CDD" id="cd06261">
    <property type="entry name" value="TM_PBP2"/>
    <property type="match status" value="1"/>
</dbReference>
<keyword evidence="4 7" id="KW-0812">Transmembrane</keyword>
<dbReference type="GO" id="GO:0055085">
    <property type="term" value="P:transmembrane transport"/>
    <property type="evidence" value="ECO:0007669"/>
    <property type="project" value="InterPro"/>
</dbReference>
<accession>A0A7T8B9N4</accession>
<comment type="subcellular location">
    <subcellularLocation>
        <location evidence="1 7">Cell membrane</location>
        <topology evidence="1 7">Multi-pass membrane protein</topology>
    </subcellularLocation>
</comment>
<keyword evidence="5 7" id="KW-1133">Transmembrane helix</keyword>
<evidence type="ECO:0000259" key="8">
    <source>
        <dbReference type="PROSITE" id="PS50928"/>
    </source>
</evidence>
<feature type="domain" description="ABC transmembrane type-1" evidence="8">
    <location>
        <begin position="70"/>
        <end position="283"/>
    </location>
</feature>
<dbReference type="InterPro" id="IPR035906">
    <property type="entry name" value="MetI-like_sf"/>
</dbReference>
<feature type="transmembrane region" description="Helical" evidence="7">
    <location>
        <begin position="12"/>
        <end position="32"/>
    </location>
</feature>
<dbReference type="KEGG" id="bhc:JFL75_14455"/>
<dbReference type="SUPFAM" id="SSF161098">
    <property type="entry name" value="MetI-like"/>
    <property type="match status" value="1"/>
</dbReference>
<sequence length="295" mass="33761">MKSHRKLRTYILGYVLILPSMLFLISFTYYPVVRSFVLSLFRQVPGAGQSFIGFGNYAEMFGTELFRQVMWNNLIYSLGSTIPSIILGLIFALLLNGKIRGRGFFRFSFFYPTMIPIAAASMVWIFLFTQSYGLVNKILGILHLPSNIDWLNSTPYAMVAIICVSIWKFAGYYMLLFLSGLQSIDPSYYEAALLEGASTWQKTYKITLPLLSPTTFFIVLMAIINSFQSVDQIYVMTRGGPYNTTNVLLYYIYQYGFVYWDTGTASTASSVLFIILLIITVIYYRGLQHFVSYER</sequence>
<feature type="transmembrane region" description="Helical" evidence="7">
    <location>
        <begin position="74"/>
        <end position="95"/>
    </location>
</feature>
<feature type="transmembrane region" description="Helical" evidence="7">
    <location>
        <begin position="265"/>
        <end position="284"/>
    </location>
</feature>
<evidence type="ECO:0000256" key="4">
    <source>
        <dbReference type="ARBA" id="ARBA00022692"/>
    </source>
</evidence>
<feature type="transmembrane region" description="Helical" evidence="7">
    <location>
        <begin position="156"/>
        <end position="178"/>
    </location>
</feature>
<dbReference type="InterPro" id="IPR050809">
    <property type="entry name" value="UgpAE/MalFG_permease"/>
</dbReference>
<evidence type="ECO:0000256" key="1">
    <source>
        <dbReference type="ARBA" id="ARBA00004651"/>
    </source>
</evidence>
<feature type="transmembrane region" description="Helical" evidence="7">
    <location>
        <begin position="107"/>
        <end position="127"/>
    </location>
</feature>
<dbReference type="PROSITE" id="PS50928">
    <property type="entry name" value="ABC_TM1"/>
    <property type="match status" value="1"/>
</dbReference>
<dbReference type="GO" id="GO:0005886">
    <property type="term" value="C:plasma membrane"/>
    <property type="evidence" value="ECO:0007669"/>
    <property type="project" value="UniProtKB-SubCell"/>
</dbReference>
<evidence type="ECO:0000313" key="10">
    <source>
        <dbReference type="Proteomes" id="UP000595917"/>
    </source>
</evidence>
<dbReference type="Proteomes" id="UP000595917">
    <property type="component" value="Chromosome"/>
</dbReference>
<dbReference type="PANTHER" id="PTHR43227">
    <property type="entry name" value="BLL4140 PROTEIN"/>
    <property type="match status" value="1"/>
</dbReference>